<dbReference type="Pfam" id="PF13360">
    <property type="entry name" value="PQQ_2"/>
    <property type="match status" value="2"/>
</dbReference>
<dbReference type="AlphaFoldDB" id="A0A1X7JQA6"/>
<accession>A0A1X7JQA6</accession>
<dbReference type="STRING" id="561061.SAMN05660862_2015"/>
<dbReference type="InterPro" id="IPR015943">
    <property type="entry name" value="WD40/YVTN_repeat-like_dom_sf"/>
</dbReference>
<name>A0A1X7JQA6_9SPHI</name>
<sequence length="414" mass="46386">MPQKSTLVFFLLFVVGLQLSLHAQQLGRTANRQNNSEGADIGDQLALQWKFQTKGVVYASPIADQDFIYIGSCDSNLYALHKTTGAEVWRFRSKGEIRSSVAIAAGLVLFMSTDGVFHAIDAAKGTERWSFQTKGERFFDTWDYYQSSPAVYDGTVYVGSGDQHIYALDLKSGALRWRYKTDGIVHASPTVNEDAVFIGSYDGYFYCLEHSGKLRWRFKTVGQTYFPKGEVQFHAAVADSSVYFCSRDFNLYALHTKSGTGQWIYHQPGSWTCVPSINKSDLVVTMSDSFTTLVFNKEDGTLRHKPSVPLNVFSSPTIHNSLAYFGALNGALYRLNLVTGQQDMVFQTDASKQYSSDFFDHDGTMRKDLDARYQHDINKLFAGYLKMGSIFSTVWVEASTLYFATADGAVYAIK</sequence>
<dbReference type="EMBL" id="FXAU01000003">
    <property type="protein sequence ID" value="SMG30112.1"/>
    <property type="molecule type" value="Genomic_DNA"/>
</dbReference>
<evidence type="ECO:0000313" key="2">
    <source>
        <dbReference type="EMBL" id="SMG30112.1"/>
    </source>
</evidence>
<dbReference type="InterPro" id="IPR011047">
    <property type="entry name" value="Quinoprotein_ADH-like_sf"/>
</dbReference>
<protein>
    <submittedName>
        <fullName evidence="2">PQQ-like domain-containing protein</fullName>
    </submittedName>
</protein>
<dbReference type="RefSeq" id="WP_085472757.1">
    <property type="nucleotide sequence ID" value="NZ_FXAU01000003.1"/>
</dbReference>
<dbReference type="InterPro" id="IPR002372">
    <property type="entry name" value="PQQ_rpt_dom"/>
</dbReference>
<dbReference type="PANTHER" id="PTHR34512:SF30">
    <property type="entry name" value="OUTER MEMBRANE PROTEIN ASSEMBLY FACTOR BAMB"/>
    <property type="match status" value="1"/>
</dbReference>
<feature type="domain" description="Pyrrolo-quinoline quinone repeat" evidence="1">
    <location>
        <begin position="47"/>
        <end position="180"/>
    </location>
</feature>
<dbReference type="SUPFAM" id="SSF50998">
    <property type="entry name" value="Quinoprotein alcohol dehydrogenase-like"/>
    <property type="match status" value="1"/>
</dbReference>
<keyword evidence="3" id="KW-1185">Reference proteome</keyword>
<dbReference type="Gene3D" id="2.130.10.10">
    <property type="entry name" value="YVTN repeat-like/Quinoprotein amine dehydrogenase"/>
    <property type="match status" value="3"/>
</dbReference>
<dbReference type="PANTHER" id="PTHR34512">
    <property type="entry name" value="CELL SURFACE PROTEIN"/>
    <property type="match status" value="1"/>
</dbReference>
<proteinExistence type="predicted"/>
<dbReference type="OrthoDB" id="7012117at2"/>
<evidence type="ECO:0000259" key="1">
    <source>
        <dbReference type="Pfam" id="PF13360"/>
    </source>
</evidence>
<organism evidence="2 3">
    <name type="scientific">Sphingobacterium psychroaquaticum</name>
    <dbReference type="NCBI Taxonomy" id="561061"/>
    <lineage>
        <taxon>Bacteria</taxon>
        <taxon>Pseudomonadati</taxon>
        <taxon>Bacteroidota</taxon>
        <taxon>Sphingobacteriia</taxon>
        <taxon>Sphingobacteriales</taxon>
        <taxon>Sphingobacteriaceae</taxon>
        <taxon>Sphingobacterium</taxon>
    </lineage>
</organism>
<reference evidence="2 3" key="1">
    <citation type="submission" date="2017-04" db="EMBL/GenBank/DDBJ databases">
        <authorList>
            <person name="Afonso C.L."/>
            <person name="Miller P.J."/>
            <person name="Scott M.A."/>
            <person name="Spackman E."/>
            <person name="Goraichik I."/>
            <person name="Dimitrov K.M."/>
            <person name="Suarez D.L."/>
            <person name="Swayne D.E."/>
        </authorList>
    </citation>
    <scope>NUCLEOTIDE SEQUENCE [LARGE SCALE GENOMIC DNA]</scope>
    <source>
        <strain evidence="2 3">DSM 22418</strain>
    </source>
</reference>
<dbReference type="SMART" id="SM00564">
    <property type="entry name" value="PQQ"/>
    <property type="match status" value="6"/>
</dbReference>
<dbReference type="InterPro" id="IPR018391">
    <property type="entry name" value="PQQ_b-propeller_rpt"/>
</dbReference>
<feature type="domain" description="Pyrrolo-quinoline quinone repeat" evidence="1">
    <location>
        <begin position="190"/>
        <end position="413"/>
    </location>
</feature>
<dbReference type="Proteomes" id="UP000192980">
    <property type="component" value="Unassembled WGS sequence"/>
</dbReference>
<gene>
    <name evidence="2" type="ORF">SAMN05660862_2015</name>
</gene>
<evidence type="ECO:0000313" key="3">
    <source>
        <dbReference type="Proteomes" id="UP000192980"/>
    </source>
</evidence>